<keyword evidence="7" id="KW-0238">DNA-binding</keyword>
<dbReference type="Pfam" id="PF00271">
    <property type="entry name" value="Helicase_C"/>
    <property type="match status" value="1"/>
</dbReference>
<dbReference type="PROSITE" id="PS51192">
    <property type="entry name" value="HELICASE_ATP_BIND_1"/>
    <property type="match status" value="1"/>
</dbReference>
<dbReference type="PROSITE" id="PS51194">
    <property type="entry name" value="HELICASE_CTER"/>
    <property type="match status" value="1"/>
</dbReference>
<evidence type="ECO:0000313" key="15">
    <source>
        <dbReference type="EMBL" id="MDN3203068.1"/>
    </source>
</evidence>
<evidence type="ECO:0000313" key="16">
    <source>
        <dbReference type="Proteomes" id="UP001171916"/>
    </source>
</evidence>
<dbReference type="PANTHER" id="PTHR13710">
    <property type="entry name" value="DNA HELICASE RECQ FAMILY MEMBER"/>
    <property type="match status" value="1"/>
</dbReference>
<keyword evidence="6" id="KW-0067">ATP-binding</keyword>
<dbReference type="InterPro" id="IPR001650">
    <property type="entry name" value="Helicase_C-like"/>
</dbReference>
<reference evidence="15" key="1">
    <citation type="submission" date="2023-06" db="EMBL/GenBank/DDBJ databases">
        <title>Robiginitalea aurantiacus sp. nov. and Algoriphagus sediminis sp. nov., isolated from coastal sediment.</title>
        <authorList>
            <person name="Zhou Z.Y."/>
            <person name="An J."/>
            <person name="Jia Y.W."/>
            <person name="Du Z.J."/>
        </authorList>
    </citation>
    <scope>NUCLEOTIDE SEQUENCE</scope>
    <source>
        <strain evidence="15">C2-7</strain>
    </source>
</reference>
<name>A0ABT7Y983_9BACT</name>
<keyword evidence="8" id="KW-0413">Isomerase</keyword>
<dbReference type="PANTHER" id="PTHR13710:SF105">
    <property type="entry name" value="ATP-DEPENDENT DNA HELICASE Q1"/>
    <property type="match status" value="1"/>
</dbReference>
<dbReference type="SMART" id="SM00490">
    <property type="entry name" value="HELICc"/>
    <property type="match status" value="1"/>
</dbReference>
<dbReference type="GO" id="GO:0004386">
    <property type="term" value="F:helicase activity"/>
    <property type="evidence" value="ECO:0007669"/>
    <property type="project" value="UniProtKB-KW"/>
</dbReference>
<comment type="caution">
    <text evidence="15">The sequence shown here is derived from an EMBL/GenBank/DDBJ whole genome shotgun (WGS) entry which is preliminary data.</text>
</comment>
<sequence>MSKSPENILQEVFGHKSFRPLQSKIIHSVLEQQDVLALLPTGGGKSLCYQIPALVKEGICLVVSPLIALMKDQVDILRGYGIKAQAIYSGMNKRELDRVLDNCIYGDYKFLFVSPERLQTELFIERFKQMNVNLITVDEAHCISQWGYDFRPQYLKIASIRQYHPQAPILALTATATPKVSEDIREKLEMKFPQFFQGSFARPNLSLSVRLVENKFEKGVEVLHRLHGSAIWYVRSRQLTHQISHALNQLGFRSGVYHAGLIVKERDEIQKKWMEGSIRIMVCTNAFGMGIDKADVRIVIHGDLPENIESYYQEVGRAGRDGEKAFGVLLSNQGDFEKMMERAALVYPPTDFIRRVYQCLANHFQLAVGSKVDEGLNFEWSDFARKYNLGVLEAFYGLKVLEEEGLIAMSDSYYSPSRVHFLVDSETVYRTQIAYANLDPVIKLLLRTHGGNLFTEYIKINEASHAKALNISIQEFIRRLKQLEQMDILDYDHREDRPRIFFLTSRYDANNLPLNVKRINERRILTIQNAERIVRYAHQEEACRMELIQNYFGEKNVKPCGICDVCLKRKRESDPDRNLNSLKSRIIETLKKKGELSLRELMSEAGTPDTRENLDYIRGWIDSGELIKNPAGKITLNE</sequence>
<dbReference type="InterPro" id="IPR027417">
    <property type="entry name" value="P-loop_NTPase"/>
</dbReference>
<evidence type="ECO:0000256" key="3">
    <source>
        <dbReference type="ARBA" id="ARBA00022741"/>
    </source>
</evidence>
<dbReference type="InterPro" id="IPR014001">
    <property type="entry name" value="Helicase_ATP-bd"/>
</dbReference>
<gene>
    <name evidence="15" type="ORF">QVH07_02860</name>
</gene>
<dbReference type="EC" id="5.6.2.4" evidence="10"/>
<dbReference type="Pfam" id="PF16124">
    <property type="entry name" value="RecQ_Zn_bind"/>
    <property type="match status" value="1"/>
</dbReference>
<organism evidence="15 16">
    <name type="scientific">Algoriphagus sediminis</name>
    <dbReference type="NCBI Taxonomy" id="3057113"/>
    <lineage>
        <taxon>Bacteria</taxon>
        <taxon>Pseudomonadati</taxon>
        <taxon>Bacteroidota</taxon>
        <taxon>Cytophagia</taxon>
        <taxon>Cytophagales</taxon>
        <taxon>Cyclobacteriaceae</taxon>
        <taxon>Algoriphagus</taxon>
    </lineage>
</organism>
<keyword evidence="4" id="KW-0378">Hydrolase</keyword>
<dbReference type="CDD" id="cd17920">
    <property type="entry name" value="DEXHc_RecQ"/>
    <property type="match status" value="1"/>
</dbReference>
<dbReference type="InterPro" id="IPR011545">
    <property type="entry name" value="DEAD/DEAH_box_helicase_dom"/>
</dbReference>
<evidence type="ECO:0000256" key="5">
    <source>
        <dbReference type="ARBA" id="ARBA00022806"/>
    </source>
</evidence>
<comment type="similarity">
    <text evidence="1">Belongs to the helicase family. RecQ subfamily.</text>
</comment>
<keyword evidence="3" id="KW-0547">Nucleotide-binding</keyword>
<dbReference type="InterPro" id="IPR036388">
    <property type="entry name" value="WH-like_DNA-bd_sf"/>
</dbReference>
<evidence type="ECO:0000256" key="4">
    <source>
        <dbReference type="ARBA" id="ARBA00022801"/>
    </source>
</evidence>
<dbReference type="Gene3D" id="3.40.50.300">
    <property type="entry name" value="P-loop containing nucleotide triphosphate hydrolases"/>
    <property type="match status" value="2"/>
</dbReference>
<dbReference type="EMBL" id="JAUEPH010000001">
    <property type="protein sequence ID" value="MDN3203068.1"/>
    <property type="molecule type" value="Genomic_DNA"/>
</dbReference>
<keyword evidence="16" id="KW-1185">Reference proteome</keyword>
<dbReference type="InterPro" id="IPR032284">
    <property type="entry name" value="RecQ_Zn-bd"/>
</dbReference>
<dbReference type="RefSeq" id="WP_289998619.1">
    <property type="nucleotide sequence ID" value="NZ_JAUEPH010000001.1"/>
</dbReference>
<dbReference type="SMART" id="SM00487">
    <property type="entry name" value="DEXDc"/>
    <property type="match status" value="1"/>
</dbReference>
<dbReference type="InterPro" id="IPR004589">
    <property type="entry name" value="DNA_helicase_ATP-dep_RecQ"/>
</dbReference>
<evidence type="ECO:0000259" key="13">
    <source>
        <dbReference type="PROSITE" id="PS51192"/>
    </source>
</evidence>
<evidence type="ECO:0000256" key="1">
    <source>
        <dbReference type="ARBA" id="ARBA00005446"/>
    </source>
</evidence>
<evidence type="ECO:0000256" key="7">
    <source>
        <dbReference type="ARBA" id="ARBA00023125"/>
    </source>
</evidence>
<accession>A0ABT7Y983</accession>
<protein>
    <recommendedName>
        <fullName evidence="11">ATP-dependent DNA helicase RecQ</fullName>
        <ecNumber evidence="10">5.6.2.4</ecNumber>
    </recommendedName>
    <alternativeName>
        <fullName evidence="12">DNA 3'-5' helicase RecQ</fullName>
    </alternativeName>
</protein>
<evidence type="ECO:0000256" key="2">
    <source>
        <dbReference type="ARBA" id="ARBA00022723"/>
    </source>
</evidence>
<evidence type="ECO:0000256" key="9">
    <source>
        <dbReference type="ARBA" id="ARBA00034617"/>
    </source>
</evidence>
<evidence type="ECO:0000256" key="8">
    <source>
        <dbReference type="ARBA" id="ARBA00023235"/>
    </source>
</evidence>
<dbReference type="SUPFAM" id="SSF52540">
    <property type="entry name" value="P-loop containing nucleoside triphosphate hydrolases"/>
    <property type="match status" value="1"/>
</dbReference>
<keyword evidence="5 15" id="KW-0347">Helicase</keyword>
<keyword evidence="2" id="KW-0479">Metal-binding</keyword>
<proteinExistence type="inferred from homology"/>
<comment type="catalytic activity">
    <reaction evidence="9">
        <text>Couples ATP hydrolysis with the unwinding of duplex DNA by translocating in the 3'-5' direction.</text>
        <dbReference type="EC" id="5.6.2.4"/>
    </reaction>
</comment>
<dbReference type="NCBIfam" id="TIGR00614">
    <property type="entry name" value="recQ_fam"/>
    <property type="match status" value="1"/>
</dbReference>
<evidence type="ECO:0000256" key="12">
    <source>
        <dbReference type="ARBA" id="ARBA00044550"/>
    </source>
</evidence>
<evidence type="ECO:0000256" key="6">
    <source>
        <dbReference type="ARBA" id="ARBA00022840"/>
    </source>
</evidence>
<dbReference type="Gene3D" id="1.10.10.10">
    <property type="entry name" value="Winged helix-like DNA-binding domain superfamily/Winged helix DNA-binding domain"/>
    <property type="match status" value="1"/>
</dbReference>
<feature type="domain" description="Helicase ATP-binding" evidence="13">
    <location>
        <begin position="26"/>
        <end position="194"/>
    </location>
</feature>
<evidence type="ECO:0000259" key="14">
    <source>
        <dbReference type="PROSITE" id="PS51194"/>
    </source>
</evidence>
<evidence type="ECO:0000256" key="10">
    <source>
        <dbReference type="ARBA" id="ARBA00034808"/>
    </source>
</evidence>
<evidence type="ECO:0000256" key="11">
    <source>
        <dbReference type="ARBA" id="ARBA00044535"/>
    </source>
</evidence>
<dbReference type="Pfam" id="PF00270">
    <property type="entry name" value="DEAD"/>
    <property type="match status" value="1"/>
</dbReference>
<feature type="domain" description="Helicase C-terminal" evidence="14">
    <location>
        <begin position="215"/>
        <end position="368"/>
    </location>
</feature>
<dbReference type="Proteomes" id="UP001171916">
    <property type="component" value="Unassembled WGS sequence"/>
</dbReference>